<organism evidence="2 3">
    <name type="scientific">Rhynchophorus ferrugineus</name>
    <name type="common">Red palm weevil</name>
    <name type="synonym">Curculio ferrugineus</name>
    <dbReference type="NCBI Taxonomy" id="354439"/>
    <lineage>
        <taxon>Eukaryota</taxon>
        <taxon>Metazoa</taxon>
        <taxon>Ecdysozoa</taxon>
        <taxon>Arthropoda</taxon>
        <taxon>Hexapoda</taxon>
        <taxon>Insecta</taxon>
        <taxon>Pterygota</taxon>
        <taxon>Neoptera</taxon>
        <taxon>Endopterygota</taxon>
        <taxon>Coleoptera</taxon>
        <taxon>Polyphaga</taxon>
        <taxon>Cucujiformia</taxon>
        <taxon>Curculionidae</taxon>
        <taxon>Dryophthorinae</taxon>
        <taxon>Rhynchophorus</taxon>
    </lineage>
</organism>
<keyword evidence="3" id="KW-1185">Reference proteome</keyword>
<evidence type="ECO:0000313" key="3">
    <source>
        <dbReference type="Proteomes" id="UP000625711"/>
    </source>
</evidence>
<protein>
    <submittedName>
        <fullName evidence="2">Uncharacterized protein</fullName>
    </submittedName>
</protein>
<comment type="caution">
    <text evidence="2">The sequence shown here is derived from an EMBL/GenBank/DDBJ whole genome shotgun (WGS) entry which is preliminary data.</text>
</comment>
<dbReference type="Proteomes" id="UP000625711">
    <property type="component" value="Unassembled WGS sequence"/>
</dbReference>
<dbReference type="AlphaFoldDB" id="A0A834MF15"/>
<proteinExistence type="predicted"/>
<evidence type="ECO:0000313" key="2">
    <source>
        <dbReference type="EMBL" id="KAF7279526.1"/>
    </source>
</evidence>
<feature type="region of interest" description="Disordered" evidence="1">
    <location>
        <begin position="83"/>
        <end position="109"/>
    </location>
</feature>
<feature type="compositionally biased region" description="Basic and acidic residues" evidence="1">
    <location>
        <begin position="83"/>
        <end position="102"/>
    </location>
</feature>
<evidence type="ECO:0000256" key="1">
    <source>
        <dbReference type="SAM" id="MobiDB-lite"/>
    </source>
</evidence>
<reference evidence="2" key="1">
    <citation type="submission" date="2020-08" db="EMBL/GenBank/DDBJ databases">
        <title>Genome sequencing and assembly of the red palm weevil Rhynchophorus ferrugineus.</title>
        <authorList>
            <person name="Dias G.B."/>
            <person name="Bergman C.M."/>
            <person name="Manee M."/>
        </authorList>
    </citation>
    <scope>NUCLEOTIDE SEQUENCE</scope>
    <source>
        <strain evidence="2">AA-2017</strain>
        <tissue evidence="2">Whole larva</tissue>
    </source>
</reference>
<sequence length="138" mass="15665">MPPMLVFSRKRMNPWLMLNAPSGVWGVCIVRAQTGRLTRNFLLNSPAGSSSWSDPAQGTSKFILMSPKQLYLPKNKTNNKEVIIQKKNEAEDPKKKRTESRELKKKTTIPKYRSSATAKIKGKNVRKYAKGITSEEKK</sequence>
<accession>A0A834MF15</accession>
<dbReference type="EMBL" id="JAACXV010000356">
    <property type="protein sequence ID" value="KAF7279526.1"/>
    <property type="molecule type" value="Genomic_DNA"/>
</dbReference>
<name>A0A834MF15_RHYFE</name>
<gene>
    <name evidence="2" type="ORF">GWI33_007045</name>
</gene>